<dbReference type="InterPro" id="IPR002781">
    <property type="entry name" value="TM_pro_TauE-like"/>
</dbReference>
<feature type="transmembrane region" description="Helical" evidence="8">
    <location>
        <begin position="102"/>
        <end position="120"/>
    </location>
</feature>
<dbReference type="RefSeq" id="WP_006591186.1">
    <property type="nucleotide sequence ID" value="NZ_BAHD01000008.1"/>
</dbReference>
<dbReference type="EMBL" id="BAHD01000008">
    <property type="protein sequence ID" value="GAB94654.1"/>
    <property type="molecule type" value="Genomic_DNA"/>
</dbReference>
<feature type="transmembrane region" description="Helical" evidence="8">
    <location>
        <begin position="46"/>
        <end position="65"/>
    </location>
</feature>
<dbReference type="AlphaFoldDB" id="K6X759"/>
<keyword evidence="4 8" id="KW-1003">Cell membrane</keyword>
<dbReference type="InterPro" id="IPR052017">
    <property type="entry name" value="TSUP"/>
</dbReference>
<evidence type="ECO:0000256" key="3">
    <source>
        <dbReference type="ARBA" id="ARBA00022448"/>
    </source>
</evidence>
<evidence type="ECO:0000256" key="6">
    <source>
        <dbReference type="ARBA" id="ARBA00022989"/>
    </source>
</evidence>
<evidence type="ECO:0000256" key="1">
    <source>
        <dbReference type="ARBA" id="ARBA00004651"/>
    </source>
</evidence>
<dbReference type="PANTHER" id="PTHR30269">
    <property type="entry name" value="TRANSMEMBRANE PROTEIN YFCA"/>
    <property type="match status" value="1"/>
</dbReference>
<feature type="transmembrane region" description="Helical" evidence="8">
    <location>
        <begin position="247"/>
        <end position="265"/>
    </location>
</feature>
<keyword evidence="7 8" id="KW-0472">Membrane</keyword>
<dbReference type="GO" id="GO:0005886">
    <property type="term" value="C:plasma membrane"/>
    <property type="evidence" value="ECO:0007669"/>
    <property type="project" value="UniProtKB-SubCell"/>
</dbReference>
<dbReference type="PANTHER" id="PTHR30269:SF23">
    <property type="entry name" value="MEMBRANE TRANSPORTER PROTEIN YDHB-RELATED"/>
    <property type="match status" value="1"/>
</dbReference>
<organism evidence="9 10">
    <name type="scientific">Kineosphaera limosa NBRC 100340</name>
    <dbReference type="NCBI Taxonomy" id="1184609"/>
    <lineage>
        <taxon>Bacteria</taxon>
        <taxon>Bacillati</taxon>
        <taxon>Actinomycetota</taxon>
        <taxon>Actinomycetes</taxon>
        <taxon>Micrococcales</taxon>
        <taxon>Dermatophilaceae</taxon>
        <taxon>Kineosphaera</taxon>
    </lineage>
</organism>
<reference evidence="9 10" key="1">
    <citation type="submission" date="2012-08" db="EMBL/GenBank/DDBJ databases">
        <title>Whole genome shotgun sequence of Kineosphaera limosa NBRC 100340.</title>
        <authorList>
            <person name="Yoshida I."/>
            <person name="Isaki S."/>
            <person name="Hosoyama A."/>
            <person name="Tsuchikane K."/>
            <person name="Katsumata H."/>
            <person name="Ando Y."/>
            <person name="Ohji S."/>
            <person name="Hamada M."/>
            <person name="Tamura T."/>
            <person name="Yamazoe A."/>
            <person name="Yamazaki S."/>
            <person name="Fujita N."/>
        </authorList>
    </citation>
    <scope>NUCLEOTIDE SEQUENCE [LARGE SCALE GENOMIC DNA]</scope>
    <source>
        <strain evidence="9 10">NBRC 100340</strain>
    </source>
</reference>
<evidence type="ECO:0000256" key="5">
    <source>
        <dbReference type="ARBA" id="ARBA00022692"/>
    </source>
</evidence>
<keyword evidence="6 8" id="KW-1133">Transmembrane helix</keyword>
<comment type="similarity">
    <text evidence="2 8">Belongs to the 4-toluene sulfonate uptake permease (TSUP) (TC 2.A.102) family.</text>
</comment>
<protein>
    <recommendedName>
        <fullName evidence="8">Probable membrane transporter protein</fullName>
    </recommendedName>
</protein>
<comment type="caution">
    <text evidence="9">The sequence shown here is derived from an EMBL/GenBank/DDBJ whole genome shotgun (WGS) entry which is preliminary data.</text>
</comment>
<dbReference type="Proteomes" id="UP000008366">
    <property type="component" value="Unassembled WGS sequence"/>
</dbReference>
<gene>
    <name evidence="9" type="ORF">KILIM_008_00085</name>
</gene>
<evidence type="ECO:0000256" key="4">
    <source>
        <dbReference type="ARBA" id="ARBA00022475"/>
    </source>
</evidence>
<evidence type="ECO:0000256" key="2">
    <source>
        <dbReference type="ARBA" id="ARBA00009142"/>
    </source>
</evidence>
<feature type="transmembrane region" description="Helical" evidence="8">
    <location>
        <begin position="77"/>
        <end position="96"/>
    </location>
</feature>
<dbReference type="Pfam" id="PF01925">
    <property type="entry name" value="TauE"/>
    <property type="match status" value="1"/>
</dbReference>
<keyword evidence="3" id="KW-0813">Transport</keyword>
<evidence type="ECO:0000256" key="8">
    <source>
        <dbReference type="RuleBase" id="RU363041"/>
    </source>
</evidence>
<proteinExistence type="inferred from homology"/>
<keyword evidence="10" id="KW-1185">Reference proteome</keyword>
<dbReference type="STRING" id="1184609.KILIM_008_00085"/>
<evidence type="ECO:0000313" key="10">
    <source>
        <dbReference type="Proteomes" id="UP000008366"/>
    </source>
</evidence>
<feature type="transmembrane region" description="Helical" evidence="8">
    <location>
        <begin position="7"/>
        <end position="40"/>
    </location>
</feature>
<feature type="transmembrane region" description="Helical" evidence="8">
    <location>
        <begin position="219"/>
        <end position="240"/>
    </location>
</feature>
<sequence length="266" mass="27843">MTPVDLWMFLALGVGAALVGFAKTAIGGAATVSIVIFATVLPTRESTGVLLVLLMVGDAIAVWTYRRERDWALIRRLLVPVVLGIVVGAFFLGLAPVALLKVVIGGIVVAMTLIQAVRMWGESRARRRVPASVAAAPGAGATAQVSGTSHLGGAGAFGSLAGFTTMVANAGGPVMTLYLLRSDLNVRQFVGTLAWFFACVNLIKLPFSLGMGLVSPQRFLLCLSLVPAVVLGAVVGRWLINRISRPLFEKIVLVVAGLSGAYLMLS</sequence>
<evidence type="ECO:0000313" key="9">
    <source>
        <dbReference type="EMBL" id="GAB94654.1"/>
    </source>
</evidence>
<keyword evidence="5 8" id="KW-0812">Transmembrane</keyword>
<name>K6X759_9MICO</name>
<dbReference type="eggNOG" id="COG0730">
    <property type="taxonomic scope" value="Bacteria"/>
</dbReference>
<comment type="subcellular location">
    <subcellularLocation>
        <location evidence="1 8">Cell membrane</location>
        <topology evidence="1 8">Multi-pass membrane protein</topology>
    </subcellularLocation>
</comment>
<accession>K6X759</accession>
<evidence type="ECO:0000256" key="7">
    <source>
        <dbReference type="ARBA" id="ARBA00023136"/>
    </source>
</evidence>
<feature type="transmembrane region" description="Helical" evidence="8">
    <location>
        <begin position="189"/>
        <end position="207"/>
    </location>
</feature>